<sequence length="251" mass="29401">MERVVREGKTQALKARVVAQARIKELEDQMAKMSEQHTEQVERLNTEIESLRSTREWEIEQNAQLRDQLNETKLAVYKVSEIVDVCSRPLHTDRYAIIAQDQLIEILEADIIIYEEHIGILRESLGASKIDHRSLLRSKAFETKLKALEKEKEQINRRCKEDRLRTKALDNKCRVLEQENEKLMAKLCELEMRERDEADMRETCKSASRCKRLFEAEIKKKKAAMDQAECEIRIETARLEAERKGLGEIFS</sequence>
<reference evidence="2" key="1">
    <citation type="submission" date="2012-09" db="EMBL/GenBank/DDBJ databases">
        <authorList>
            <person name="Martin A.A."/>
        </authorList>
    </citation>
    <scope>NUCLEOTIDE SEQUENCE</scope>
</reference>
<keyword evidence="1" id="KW-0175">Coiled coil</keyword>
<name>A0A0K0D958_ANGCA</name>
<accession>A0A0K0D958</accession>
<proteinExistence type="predicted"/>
<dbReference type="STRING" id="6313.A0A0K0D958"/>
<feature type="coiled-coil region" evidence="1">
    <location>
        <begin position="138"/>
        <end position="186"/>
    </location>
</feature>
<feature type="coiled-coil region" evidence="1">
    <location>
        <begin position="9"/>
        <end position="54"/>
    </location>
</feature>
<evidence type="ECO:0000313" key="3">
    <source>
        <dbReference type="WBParaSite" id="ACAC_0000662801-mRNA-1"/>
    </source>
</evidence>
<evidence type="ECO:0000313" key="2">
    <source>
        <dbReference type="Proteomes" id="UP000035642"/>
    </source>
</evidence>
<feature type="coiled-coil region" evidence="1">
    <location>
        <begin position="211"/>
        <end position="238"/>
    </location>
</feature>
<evidence type="ECO:0000256" key="1">
    <source>
        <dbReference type="SAM" id="Coils"/>
    </source>
</evidence>
<reference evidence="3" key="2">
    <citation type="submission" date="2017-02" db="UniProtKB">
        <authorList>
            <consortium name="WormBaseParasite"/>
        </authorList>
    </citation>
    <scope>IDENTIFICATION</scope>
</reference>
<keyword evidence="2" id="KW-1185">Reference proteome</keyword>
<organism evidence="2 3">
    <name type="scientific">Angiostrongylus cantonensis</name>
    <name type="common">Rat lungworm</name>
    <dbReference type="NCBI Taxonomy" id="6313"/>
    <lineage>
        <taxon>Eukaryota</taxon>
        <taxon>Metazoa</taxon>
        <taxon>Ecdysozoa</taxon>
        <taxon>Nematoda</taxon>
        <taxon>Chromadorea</taxon>
        <taxon>Rhabditida</taxon>
        <taxon>Rhabditina</taxon>
        <taxon>Rhabditomorpha</taxon>
        <taxon>Strongyloidea</taxon>
        <taxon>Metastrongylidae</taxon>
        <taxon>Angiostrongylus</taxon>
    </lineage>
</organism>
<dbReference type="WBParaSite" id="ACAC_0000662801-mRNA-1">
    <property type="protein sequence ID" value="ACAC_0000662801-mRNA-1"/>
    <property type="gene ID" value="ACAC_0000662801"/>
</dbReference>
<dbReference type="AlphaFoldDB" id="A0A0K0D958"/>
<protein>
    <submittedName>
        <fullName evidence="3">Uncharacterized protein</fullName>
    </submittedName>
</protein>
<dbReference type="Proteomes" id="UP000035642">
    <property type="component" value="Unassembled WGS sequence"/>
</dbReference>